<feature type="compositionally biased region" description="Pro residues" evidence="1">
    <location>
        <begin position="458"/>
        <end position="471"/>
    </location>
</feature>
<dbReference type="HOGENOM" id="CLU_580635_0_0_1"/>
<proteinExistence type="predicted"/>
<feature type="compositionally biased region" description="Basic and acidic residues" evidence="1">
    <location>
        <begin position="8"/>
        <end position="30"/>
    </location>
</feature>
<reference evidence="2 3" key="1">
    <citation type="journal article" date="2013" name="Genome Biol.">
        <title>The genome sequence of the most widely cultivated cacao type and its use to identify candidate genes regulating pod color.</title>
        <authorList>
            <person name="Motamayor J.C."/>
            <person name="Mockaitis K."/>
            <person name="Schmutz J."/>
            <person name="Haiminen N."/>
            <person name="Iii D.L."/>
            <person name="Cornejo O."/>
            <person name="Findley S.D."/>
            <person name="Zheng P."/>
            <person name="Utro F."/>
            <person name="Royaert S."/>
            <person name="Saski C."/>
            <person name="Jenkins J."/>
            <person name="Podicheti R."/>
            <person name="Zhao M."/>
            <person name="Scheffler B.E."/>
            <person name="Stack J.C."/>
            <person name="Feltus F.A."/>
            <person name="Mustiga G.M."/>
            <person name="Amores F."/>
            <person name="Phillips W."/>
            <person name="Marelli J.P."/>
            <person name="May G.D."/>
            <person name="Shapiro H."/>
            <person name="Ma J."/>
            <person name="Bustamante C.D."/>
            <person name="Schnell R.J."/>
            <person name="Main D."/>
            <person name="Gilbert D."/>
            <person name="Parida L."/>
            <person name="Kuhn D.N."/>
        </authorList>
    </citation>
    <scope>NUCLEOTIDE SEQUENCE [LARGE SCALE GENOMIC DNA]</scope>
    <source>
        <strain evidence="3">cv. Matina 1-6</strain>
    </source>
</reference>
<evidence type="ECO:0000256" key="1">
    <source>
        <dbReference type="SAM" id="MobiDB-lite"/>
    </source>
</evidence>
<evidence type="ECO:0000313" key="2">
    <source>
        <dbReference type="EMBL" id="EOY10367.1"/>
    </source>
</evidence>
<dbReference type="EMBL" id="CM001883">
    <property type="protein sequence ID" value="EOY10367.1"/>
    <property type="molecule type" value="Genomic_DNA"/>
</dbReference>
<dbReference type="Proteomes" id="UP000026915">
    <property type="component" value="Chromosome 5"/>
</dbReference>
<sequence length="471" mass="54040">MESEDEHDLEKEEIEQMEKEREQVEAEIEQMEKEHAKDILEMELEDVEDELEENEEIPHLPARFGWISSSSDDDDDLKDFLCILIILKLAIKLLLSAIQTENVEKRKQGLGKLIEMLGDMVEISRIGFDDILKSLMISLDSEGLMVLQSILTLTSQPQLTEAQVRQLMPKLDLILMEGKINETDQMLHCLSIIVHSNFNLLGRYKLLVAKSVAYCWRQMQLYDEMVQWLEKIIKKDHCDAEDKVTVSALKQKSSLLFCLVILGIVENCSAMDQVILGELKNLNREEFAKEWQKLEVAGYSAMQHLVTYMLTASLSFCQFHQVSGKSISEIAFLSAPNGVWQDLEFEFNCILDGCDMVKITSVLFALEKILSCCLTEGSLVLRREIQKFFLFILHWVGRNTAAGETIKTKIQCRPDYVRSRDTRAAILQKLEENRSYPKISESIDLLNKEDKMKVNPNSPFPFPKSVPGQPH</sequence>
<protein>
    <submittedName>
        <fullName evidence="2">Uncharacterized protein</fullName>
    </submittedName>
</protein>
<evidence type="ECO:0000313" key="3">
    <source>
        <dbReference type="Proteomes" id="UP000026915"/>
    </source>
</evidence>
<dbReference type="AlphaFoldDB" id="A0A061F101"/>
<accession>A0A061F101</accession>
<feature type="region of interest" description="Disordered" evidence="1">
    <location>
        <begin position="1"/>
        <end position="30"/>
    </location>
</feature>
<feature type="region of interest" description="Disordered" evidence="1">
    <location>
        <begin position="451"/>
        <end position="471"/>
    </location>
</feature>
<organism evidence="2 3">
    <name type="scientific">Theobroma cacao</name>
    <name type="common">Cacao</name>
    <name type="synonym">Cocoa</name>
    <dbReference type="NCBI Taxonomy" id="3641"/>
    <lineage>
        <taxon>Eukaryota</taxon>
        <taxon>Viridiplantae</taxon>
        <taxon>Streptophyta</taxon>
        <taxon>Embryophyta</taxon>
        <taxon>Tracheophyta</taxon>
        <taxon>Spermatophyta</taxon>
        <taxon>Magnoliopsida</taxon>
        <taxon>eudicotyledons</taxon>
        <taxon>Gunneridae</taxon>
        <taxon>Pentapetalae</taxon>
        <taxon>rosids</taxon>
        <taxon>malvids</taxon>
        <taxon>Malvales</taxon>
        <taxon>Malvaceae</taxon>
        <taxon>Byttnerioideae</taxon>
        <taxon>Theobroma</taxon>
    </lineage>
</organism>
<dbReference type="InParanoid" id="A0A061F101"/>
<name>A0A061F101_THECC</name>
<gene>
    <name evidence="2" type="ORF">TCM_025738</name>
</gene>
<keyword evidence="3" id="KW-1185">Reference proteome</keyword>
<dbReference type="Gramene" id="EOY10367">
    <property type="protein sequence ID" value="EOY10367"/>
    <property type="gene ID" value="TCM_025738"/>
</dbReference>